<keyword evidence="7" id="KW-1185">Reference proteome</keyword>
<dbReference type="InterPro" id="IPR013149">
    <property type="entry name" value="ADH-like_C"/>
</dbReference>
<feature type="domain" description="Enoyl reductase (ER)" evidence="5">
    <location>
        <begin position="8"/>
        <end position="341"/>
    </location>
</feature>
<protein>
    <submittedName>
        <fullName evidence="6">Galactitol-1-phosphate 5-dehydrogenase</fullName>
    </submittedName>
</protein>
<proteinExistence type="inferred from homology"/>
<dbReference type="InterPro" id="IPR013154">
    <property type="entry name" value="ADH-like_N"/>
</dbReference>
<keyword evidence="1 4" id="KW-0479">Metal-binding</keyword>
<dbReference type="Proteomes" id="UP000535491">
    <property type="component" value="Unassembled WGS sequence"/>
</dbReference>
<evidence type="ECO:0000256" key="1">
    <source>
        <dbReference type="ARBA" id="ARBA00022723"/>
    </source>
</evidence>
<name>A0A7W1WUM4_9BACL</name>
<keyword evidence="3" id="KW-0560">Oxidoreductase</keyword>
<dbReference type="AlphaFoldDB" id="A0A7W1WUM4"/>
<evidence type="ECO:0000256" key="3">
    <source>
        <dbReference type="ARBA" id="ARBA00023002"/>
    </source>
</evidence>
<evidence type="ECO:0000256" key="4">
    <source>
        <dbReference type="RuleBase" id="RU361277"/>
    </source>
</evidence>
<comment type="similarity">
    <text evidence="4">Belongs to the zinc-containing alcohol dehydrogenase family.</text>
</comment>
<gene>
    <name evidence="6" type="ORF">H1191_19020</name>
</gene>
<sequence>MNALVLHGANDLRYETRSQPECREHEVVIRVKACGICGSDLPRALEGKVHFFPIVLGHEFSGEVAAIGQNVSSVQVGDRVTGAPLLPCMHCDNCRSGRPALCNHYSFIGSRKNGAMAEYVAVPEQNVLKLPDEVDDLEGAMIEPLTVALHGIERVNIPAGSECMVFGAGTIGLLTLQCLKARGAAHVIMVDIVQSKLDLAKKLGADEIVNPLHTSLEEYFSHRDLPEVIIETAGTPATQKQSVEFARKQGKVVFVGTAKKDVVLPPATFEKILRGELEVTGSWMSYSTPFPGYEWKTAIQYVKQGRVQLKPLLAKTYRLQEGLTAFQEMVENQLAGSKYIFTI</sequence>
<dbReference type="EMBL" id="JACEIQ010000031">
    <property type="protein sequence ID" value="MBA4496360.1"/>
    <property type="molecule type" value="Genomic_DNA"/>
</dbReference>
<dbReference type="GO" id="GO:0008270">
    <property type="term" value="F:zinc ion binding"/>
    <property type="evidence" value="ECO:0007669"/>
    <property type="project" value="InterPro"/>
</dbReference>
<dbReference type="SMART" id="SM00829">
    <property type="entry name" value="PKS_ER"/>
    <property type="match status" value="1"/>
</dbReference>
<dbReference type="PANTHER" id="PTHR43401:SF2">
    <property type="entry name" value="L-THREONINE 3-DEHYDROGENASE"/>
    <property type="match status" value="1"/>
</dbReference>
<accession>A0A7W1WUM4</accession>
<keyword evidence="2 4" id="KW-0862">Zinc</keyword>
<dbReference type="InterPro" id="IPR050129">
    <property type="entry name" value="Zn_alcohol_dh"/>
</dbReference>
<dbReference type="GO" id="GO:0016491">
    <property type="term" value="F:oxidoreductase activity"/>
    <property type="evidence" value="ECO:0007669"/>
    <property type="project" value="UniProtKB-KW"/>
</dbReference>
<dbReference type="Gene3D" id="3.90.180.10">
    <property type="entry name" value="Medium-chain alcohol dehydrogenases, catalytic domain"/>
    <property type="match status" value="1"/>
</dbReference>
<evidence type="ECO:0000313" key="6">
    <source>
        <dbReference type="EMBL" id="MBA4496360.1"/>
    </source>
</evidence>
<dbReference type="PROSITE" id="PS00059">
    <property type="entry name" value="ADH_ZINC"/>
    <property type="match status" value="1"/>
</dbReference>
<dbReference type="InterPro" id="IPR020843">
    <property type="entry name" value="ER"/>
</dbReference>
<dbReference type="CDD" id="cd08236">
    <property type="entry name" value="sugar_DH"/>
    <property type="match status" value="1"/>
</dbReference>
<comment type="caution">
    <text evidence="6">The sequence shown here is derived from an EMBL/GenBank/DDBJ whole genome shotgun (WGS) entry which is preliminary data.</text>
</comment>
<reference evidence="6 7" key="1">
    <citation type="submission" date="2020-07" db="EMBL/GenBank/DDBJ databases">
        <authorList>
            <person name="Feng H."/>
        </authorList>
    </citation>
    <scope>NUCLEOTIDE SEQUENCE [LARGE SCALE GENOMIC DNA]</scope>
    <source>
        <strain evidence="7">s-10</strain>
    </source>
</reference>
<dbReference type="InterPro" id="IPR036291">
    <property type="entry name" value="NAD(P)-bd_dom_sf"/>
</dbReference>
<dbReference type="Pfam" id="PF00107">
    <property type="entry name" value="ADH_zinc_N"/>
    <property type="match status" value="1"/>
</dbReference>
<organism evidence="6 7">
    <name type="scientific">Paenactinomyces guangxiensis</name>
    <dbReference type="NCBI Taxonomy" id="1490290"/>
    <lineage>
        <taxon>Bacteria</taxon>
        <taxon>Bacillati</taxon>
        <taxon>Bacillota</taxon>
        <taxon>Bacilli</taxon>
        <taxon>Bacillales</taxon>
        <taxon>Thermoactinomycetaceae</taxon>
        <taxon>Paenactinomyces</taxon>
    </lineage>
</organism>
<evidence type="ECO:0000259" key="5">
    <source>
        <dbReference type="SMART" id="SM00829"/>
    </source>
</evidence>
<dbReference type="SUPFAM" id="SSF50129">
    <property type="entry name" value="GroES-like"/>
    <property type="match status" value="1"/>
</dbReference>
<dbReference type="InterPro" id="IPR011032">
    <property type="entry name" value="GroES-like_sf"/>
</dbReference>
<comment type="cofactor">
    <cofactor evidence="4">
        <name>Zn(2+)</name>
        <dbReference type="ChEBI" id="CHEBI:29105"/>
    </cofactor>
</comment>
<dbReference type="PANTHER" id="PTHR43401">
    <property type="entry name" value="L-THREONINE 3-DEHYDROGENASE"/>
    <property type="match status" value="1"/>
</dbReference>
<dbReference type="InterPro" id="IPR002328">
    <property type="entry name" value="ADH_Zn_CS"/>
</dbReference>
<dbReference type="Pfam" id="PF08240">
    <property type="entry name" value="ADH_N"/>
    <property type="match status" value="1"/>
</dbReference>
<dbReference type="Gene3D" id="3.40.50.720">
    <property type="entry name" value="NAD(P)-binding Rossmann-like Domain"/>
    <property type="match status" value="1"/>
</dbReference>
<dbReference type="SUPFAM" id="SSF51735">
    <property type="entry name" value="NAD(P)-binding Rossmann-fold domains"/>
    <property type="match status" value="1"/>
</dbReference>
<evidence type="ECO:0000256" key="2">
    <source>
        <dbReference type="ARBA" id="ARBA00022833"/>
    </source>
</evidence>
<evidence type="ECO:0000313" key="7">
    <source>
        <dbReference type="Proteomes" id="UP000535491"/>
    </source>
</evidence>